<feature type="coiled-coil region" evidence="3">
    <location>
        <begin position="33"/>
        <end position="60"/>
    </location>
</feature>
<comment type="caution">
    <text evidence="4">The sequence shown here is derived from an EMBL/GenBank/DDBJ whole genome shotgun (WGS) entry which is preliminary data.</text>
</comment>
<dbReference type="NCBIfam" id="TIGR02606">
    <property type="entry name" value="antidote_CC2985"/>
    <property type="match status" value="1"/>
</dbReference>
<dbReference type="InterPro" id="IPR022789">
    <property type="entry name" value="ParD"/>
</dbReference>
<sequence>MGKNTSISLGNYYDNFIENRLKEGRFKNASEIIRAGLRLLEEEENRNAMLRAEIEKGIESGIDEDFDPQEFKKMIRKEHGINGEV</sequence>
<keyword evidence="2" id="KW-1277">Toxin-antitoxin system</keyword>
<accession>A0ABT8CEH5</accession>
<proteinExistence type="inferred from homology"/>
<comment type="similarity">
    <text evidence="1">Belongs to the ParD antitoxin family.</text>
</comment>
<protein>
    <submittedName>
        <fullName evidence="4">Type II toxin-antitoxin system ParD family antitoxin</fullName>
    </submittedName>
</protein>
<dbReference type="Gene3D" id="6.10.10.120">
    <property type="entry name" value="Antitoxin ParD1-like"/>
    <property type="match status" value="1"/>
</dbReference>
<dbReference type="Proteomes" id="UP001236663">
    <property type="component" value="Unassembled WGS sequence"/>
</dbReference>
<dbReference type="PANTHER" id="PTHR36582">
    <property type="entry name" value="ANTITOXIN PARD"/>
    <property type="match status" value="1"/>
</dbReference>
<dbReference type="EMBL" id="JAUFQS010000047">
    <property type="protein sequence ID" value="MDN3690183.1"/>
    <property type="molecule type" value="Genomic_DNA"/>
</dbReference>
<dbReference type="InterPro" id="IPR010985">
    <property type="entry name" value="Ribbon_hlx_hlx"/>
</dbReference>
<evidence type="ECO:0000313" key="5">
    <source>
        <dbReference type="Proteomes" id="UP001236663"/>
    </source>
</evidence>
<dbReference type="RefSeq" id="WP_163383309.1">
    <property type="nucleotide sequence ID" value="NZ_JAUFQS010000047.1"/>
</dbReference>
<keyword evidence="5" id="KW-1185">Reference proteome</keyword>
<dbReference type="InterPro" id="IPR038296">
    <property type="entry name" value="ParD_sf"/>
</dbReference>
<evidence type="ECO:0000256" key="3">
    <source>
        <dbReference type="SAM" id="Coils"/>
    </source>
</evidence>
<reference evidence="5" key="1">
    <citation type="journal article" date="2019" name="Int. J. Syst. Evol. Microbiol.">
        <title>The Global Catalogue of Microorganisms (GCM) 10K type strain sequencing project: providing services to taxonomists for standard genome sequencing and annotation.</title>
        <authorList>
            <consortium name="The Broad Institute Genomics Platform"/>
            <consortium name="The Broad Institute Genome Sequencing Center for Infectious Disease"/>
            <person name="Wu L."/>
            <person name="Ma J."/>
        </authorList>
    </citation>
    <scope>NUCLEOTIDE SEQUENCE [LARGE SCALE GENOMIC DNA]</scope>
    <source>
        <strain evidence="5">CECT 7706</strain>
    </source>
</reference>
<evidence type="ECO:0000256" key="1">
    <source>
        <dbReference type="ARBA" id="ARBA00008580"/>
    </source>
</evidence>
<dbReference type="PANTHER" id="PTHR36582:SF2">
    <property type="entry name" value="ANTITOXIN PARD"/>
    <property type="match status" value="1"/>
</dbReference>
<dbReference type="Pfam" id="PF03693">
    <property type="entry name" value="ParD_antitoxin"/>
    <property type="match status" value="1"/>
</dbReference>
<keyword evidence="3" id="KW-0175">Coiled coil</keyword>
<organism evidence="4 5">
    <name type="scientific">Cyclobacterium jeungdonense</name>
    <dbReference type="NCBI Taxonomy" id="708087"/>
    <lineage>
        <taxon>Bacteria</taxon>
        <taxon>Pseudomonadati</taxon>
        <taxon>Bacteroidota</taxon>
        <taxon>Cytophagia</taxon>
        <taxon>Cytophagales</taxon>
        <taxon>Cyclobacteriaceae</taxon>
        <taxon>Cyclobacterium</taxon>
    </lineage>
</organism>
<dbReference type="SUPFAM" id="SSF47598">
    <property type="entry name" value="Ribbon-helix-helix"/>
    <property type="match status" value="1"/>
</dbReference>
<evidence type="ECO:0000256" key="2">
    <source>
        <dbReference type="ARBA" id="ARBA00022649"/>
    </source>
</evidence>
<evidence type="ECO:0000313" key="4">
    <source>
        <dbReference type="EMBL" id="MDN3690183.1"/>
    </source>
</evidence>
<gene>
    <name evidence="4" type="ORF">QWZ15_20345</name>
</gene>
<name>A0ABT8CEH5_9BACT</name>